<feature type="compositionally biased region" description="Low complexity" evidence="1">
    <location>
        <begin position="529"/>
        <end position="540"/>
    </location>
</feature>
<comment type="caution">
    <text evidence="4">The sequence shown here is derived from an EMBL/GenBank/DDBJ whole genome shotgun (WGS) entry which is preliminary data.</text>
</comment>
<dbReference type="GO" id="GO:0004197">
    <property type="term" value="F:cysteine-type endopeptidase activity"/>
    <property type="evidence" value="ECO:0007669"/>
    <property type="project" value="InterPro"/>
</dbReference>
<dbReference type="InterPro" id="IPR042095">
    <property type="entry name" value="SUMF_sf"/>
</dbReference>
<evidence type="ECO:0000259" key="3">
    <source>
        <dbReference type="PROSITE" id="PS50208"/>
    </source>
</evidence>
<proteinExistence type="predicted"/>
<dbReference type="RefSeq" id="WP_150040900.1">
    <property type="nucleotide sequence ID" value="NZ_OW485601.1"/>
</dbReference>
<sequence>MPRRLQGCLSGFVLAVLLACAVLASPWPAAAQQQGRIALVIGIGTYQNAPPLTNPVNDARDIGDALRRLNFDVEELYDPDFRTLTRGLRAFGIRAQRAEAAVVYYAGHGVQVDHENYLLPADARLERERDLLYEALPLSLMLGEVAQAGRIGIVLLDACRNNPFVERIARSMPLAGRAIATPTGLARVDDVPRNTMVMMATRADTIAEDGTAGHSPFAAALLAHLQIPGLELSLFFRSVRDAVLKATANRQEPYAFSSLGAEPFYFYPRPPNRPPVIGAIRPLEVPDSAGPTPLGLPRPVDPDQDPLSVRVIGLPRSGEVRVEGRIVASGEVFSVDRFMTATFKPDGRAFGPVGTLDILVEDGRGGDLTASLPVAVRPANRPPAVEAPRTLRLAPAALGIGVPNDPDGDTLTVTIKALPRGVVRLGGTVLKPGDRLRPEDLARLSVMPEAGLTGKAGSLRYLVEDGRGGAAEGRLDIEVAEAPEVTPNAPATPATTQPAPPPAAPVASVPEAHRSAGQLALAQPPPAAPDRAAPAPASGPAAATAFQDCADCPWLLHVPEGSFTMGQGAREPEASPAHRVQLRGFALGQFPVTIGEWKRCQADQGCRFLPRMAEADEYVPVHNLSWDDTWQYLSWLSRKTGRKYRLPSEAEWEYAARAGTTTRYWWGNEVGVSLANCSDCGGRQETHAPLPVTSFRPNGFGLSGMLGGVAQWTADCWVPNYRGAPADGSAREVAGCLKRVLRGGSFRSGRDDITVTARGNYDASVRYIANGFRVARDE</sequence>
<evidence type="ECO:0000256" key="1">
    <source>
        <dbReference type="SAM" id="MobiDB-lite"/>
    </source>
</evidence>
<dbReference type="EMBL" id="VWPK01000015">
    <property type="protein sequence ID" value="KAA5612084.1"/>
    <property type="molecule type" value="Genomic_DNA"/>
</dbReference>
<dbReference type="InterPro" id="IPR001309">
    <property type="entry name" value="Pept_C14_p20"/>
</dbReference>
<evidence type="ECO:0000313" key="4">
    <source>
        <dbReference type="EMBL" id="KAA5612084.1"/>
    </source>
</evidence>
<feature type="signal peptide" evidence="2">
    <location>
        <begin position="1"/>
        <end position="24"/>
    </location>
</feature>
<dbReference type="PROSITE" id="PS51257">
    <property type="entry name" value="PROKAR_LIPOPROTEIN"/>
    <property type="match status" value="1"/>
</dbReference>
<dbReference type="SUPFAM" id="SSF52129">
    <property type="entry name" value="Caspase-like"/>
    <property type="match status" value="1"/>
</dbReference>
<dbReference type="PANTHER" id="PTHR22576:SF37">
    <property type="entry name" value="MUCOSA-ASSOCIATED LYMPHOID TISSUE LYMPHOMA TRANSLOCATION PROTEIN 1"/>
    <property type="match status" value="1"/>
</dbReference>
<dbReference type="AlphaFoldDB" id="A0A5M6IUU9"/>
<dbReference type="Proteomes" id="UP000325255">
    <property type="component" value="Unassembled WGS sequence"/>
</dbReference>
<evidence type="ECO:0000256" key="2">
    <source>
        <dbReference type="SAM" id="SignalP"/>
    </source>
</evidence>
<dbReference type="InterPro" id="IPR016187">
    <property type="entry name" value="CTDL_fold"/>
</dbReference>
<dbReference type="SUPFAM" id="SSF56436">
    <property type="entry name" value="C-type lectin-like"/>
    <property type="match status" value="1"/>
</dbReference>
<dbReference type="Gene3D" id="3.90.1580.10">
    <property type="entry name" value="paralog of FGE (formylglycine-generating enzyme)"/>
    <property type="match status" value="1"/>
</dbReference>
<dbReference type="GO" id="GO:0006508">
    <property type="term" value="P:proteolysis"/>
    <property type="evidence" value="ECO:0007669"/>
    <property type="project" value="InterPro"/>
</dbReference>
<dbReference type="Pfam" id="PF00656">
    <property type="entry name" value="Peptidase_C14"/>
    <property type="match status" value="1"/>
</dbReference>
<accession>A0A5M6IUU9</accession>
<gene>
    <name evidence="4" type="ORF">F1189_11550</name>
</gene>
<dbReference type="PANTHER" id="PTHR22576">
    <property type="entry name" value="MUCOSA ASSOCIATED LYMPHOID TISSUE LYMPHOMA TRANSLOCATION PROTEIN 1/PARACASPASE"/>
    <property type="match status" value="1"/>
</dbReference>
<feature type="domain" description="Caspase family p20" evidence="3">
    <location>
        <begin position="34"/>
        <end position="163"/>
    </location>
</feature>
<protein>
    <submittedName>
        <fullName evidence="4">SUMF1/EgtB/PvdO family nonheme iron enzyme</fullName>
    </submittedName>
</protein>
<keyword evidence="2" id="KW-0732">Signal</keyword>
<dbReference type="OrthoDB" id="9768004at2"/>
<feature type="chain" id="PRO_5024322890" evidence="2">
    <location>
        <begin position="25"/>
        <end position="778"/>
    </location>
</feature>
<dbReference type="Gene3D" id="3.40.50.1460">
    <property type="match status" value="1"/>
</dbReference>
<name>A0A5M6IUU9_9PROT</name>
<dbReference type="InterPro" id="IPR052039">
    <property type="entry name" value="Caspase-related_regulators"/>
</dbReference>
<feature type="region of interest" description="Disordered" evidence="1">
    <location>
        <begin position="486"/>
        <end position="540"/>
    </location>
</feature>
<dbReference type="PROSITE" id="PS50208">
    <property type="entry name" value="CASPASE_P20"/>
    <property type="match status" value="1"/>
</dbReference>
<dbReference type="InterPro" id="IPR029030">
    <property type="entry name" value="Caspase-like_dom_sf"/>
</dbReference>
<evidence type="ECO:0000313" key="5">
    <source>
        <dbReference type="Proteomes" id="UP000325255"/>
    </source>
</evidence>
<organism evidence="4 5">
    <name type="scientific">Rhodovastum atsumiense</name>
    <dbReference type="NCBI Taxonomy" id="504468"/>
    <lineage>
        <taxon>Bacteria</taxon>
        <taxon>Pseudomonadati</taxon>
        <taxon>Pseudomonadota</taxon>
        <taxon>Alphaproteobacteria</taxon>
        <taxon>Acetobacterales</taxon>
        <taxon>Acetobacteraceae</taxon>
        <taxon>Rhodovastum</taxon>
    </lineage>
</organism>
<feature type="compositionally biased region" description="Low complexity" evidence="1">
    <location>
        <begin position="486"/>
        <end position="497"/>
    </location>
</feature>
<dbReference type="InterPro" id="IPR005532">
    <property type="entry name" value="SUMF_dom"/>
</dbReference>
<keyword evidence="5" id="KW-1185">Reference proteome</keyword>
<reference evidence="4 5" key="1">
    <citation type="submission" date="2019-09" db="EMBL/GenBank/DDBJ databases">
        <title>Genome sequence of Rhodovastum atsumiense, a diverse member of the Acetobacteraceae family of non-sulfur purple photosynthetic bacteria.</title>
        <authorList>
            <person name="Meyer T."/>
            <person name="Kyndt J."/>
        </authorList>
    </citation>
    <scope>NUCLEOTIDE SEQUENCE [LARGE SCALE GENOMIC DNA]</scope>
    <source>
        <strain evidence="4 5">DSM 21279</strain>
    </source>
</reference>
<dbReference type="InterPro" id="IPR011600">
    <property type="entry name" value="Pept_C14_caspase"/>
</dbReference>
<dbReference type="Pfam" id="PF03781">
    <property type="entry name" value="FGE-sulfatase"/>
    <property type="match status" value="1"/>
</dbReference>